<feature type="transmembrane region" description="Helical" evidence="1">
    <location>
        <begin position="454"/>
        <end position="476"/>
    </location>
</feature>
<dbReference type="Proteomes" id="UP000477779">
    <property type="component" value="Unassembled WGS sequence"/>
</dbReference>
<keyword evidence="1" id="KW-0472">Membrane</keyword>
<protein>
    <recommendedName>
        <fullName evidence="4">NACHT domain-containing protein</fullName>
    </recommendedName>
</protein>
<name>A0AAJ2ZDE6_9ACTN</name>
<keyword evidence="1" id="KW-1133">Transmembrane helix</keyword>
<accession>A0AAJ2ZDE6</accession>
<comment type="caution">
    <text evidence="2">The sequence shown here is derived from an EMBL/GenBank/DDBJ whole genome shotgun (WGS) entry which is preliminary data.</text>
</comment>
<feature type="transmembrane region" description="Helical" evidence="1">
    <location>
        <begin position="689"/>
        <end position="707"/>
    </location>
</feature>
<evidence type="ECO:0000313" key="2">
    <source>
        <dbReference type="EMBL" id="NES28120.1"/>
    </source>
</evidence>
<proteinExistence type="predicted"/>
<feature type="transmembrane region" description="Helical" evidence="1">
    <location>
        <begin position="513"/>
        <end position="532"/>
    </location>
</feature>
<dbReference type="Gene3D" id="3.40.50.300">
    <property type="entry name" value="P-loop containing nucleotide triphosphate hydrolases"/>
    <property type="match status" value="1"/>
</dbReference>
<reference evidence="2 3" key="1">
    <citation type="submission" date="2020-02" db="EMBL/GenBank/DDBJ databases">
        <title>WGS of Micromonospora spp. isolated from hot spring.</title>
        <authorList>
            <person name="Thawai C."/>
        </authorList>
    </citation>
    <scope>NUCLEOTIDE SEQUENCE [LARGE SCALE GENOMIC DNA]</scope>
    <source>
        <strain evidence="2 3">TMS7</strain>
    </source>
</reference>
<evidence type="ECO:0000256" key="1">
    <source>
        <dbReference type="SAM" id="Phobius"/>
    </source>
</evidence>
<gene>
    <name evidence="2" type="ORF">G3561_11260</name>
</gene>
<keyword evidence="1" id="KW-0812">Transmembrane</keyword>
<dbReference type="AlphaFoldDB" id="A0AAJ2ZDE6"/>
<feature type="transmembrane region" description="Helical" evidence="1">
    <location>
        <begin position="12"/>
        <end position="34"/>
    </location>
</feature>
<dbReference type="EMBL" id="JAAHBZ010000003">
    <property type="protein sequence ID" value="NES28120.1"/>
    <property type="molecule type" value="Genomic_DNA"/>
</dbReference>
<feature type="transmembrane region" description="Helical" evidence="1">
    <location>
        <begin position="608"/>
        <end position="626"/>
    </location>
</feature>
<feature type="transmembrane region" description="Helical" evidence="1">
    <location>
        <begin position="538"/>
        <end position="563"/>
    </location>
</feature>
<evidence type="ECO:0000313" key="3">
    <source>
        <dbReference type="Proteomes" id="UP000477779"/>
    </source>
</evidence>
<evidence type="ECO:0008006" key="4">
    <source>
        <dbReference type="Google" id="ProtNLM"/>
    </source>
</evidence>
<dbReference type="InterPro" id="IPR027417">
    <property type="entry name" value="P-loop_NTPase"/>
</dbReference>
<dbReference type="RefSeq" id="WP_163636791.1">
    <property type="nucleotide sequence ID" value="NZ_JAAHBZ010000003.1"/>
</dbReference>
<feature type="transmembrane region" description="Helical" evidence="1">
    <location>
        <begin position="657"/>
        <end position="677"/>
    </location>
</feature>
<feature type="transmembrane region" description="Helical" evidence="1">
    <location>
        <begin position="429"/>
        <end position="448"/>
    </location>
</feature>
<sequence>MLDMQRQHSRRVRIAFVVIGMTVGWLTLPAFFLINDRNEGSILVQTTITVVVGTVGMLSFLPSRPDKRTLDDAARELARAVHQRWTEAAMERQLRHPAPIPVRLLPSTVGVGPARAPMSLSSPAPRDTASLSALYDLPDCDRLVLLGGEGTGKSSAAMLLLLDVLNRSTSDGDRAKARVPVLFSLTGWDPDETDLEDWLVERMTVEYPFLKAPDYGPDVARRLLVEDRLVVLLDGLDQLPVGLRSSALQALNGQASFQLVLISRTDAMRDAAAGGWLVCAVAFELVPLSNHEAADYLGSCRPQEDAGPWCDLVEHVRNDSDSPISRALCTPLMLSLVRDNYAFAQDPRPLLDFINQHFTDSTEAEGYLLDRVITAAYTDRPRRPRRSRRPHYKMEEARRWLAYAAHEMQVRGTEDLAWWRIREWRPPTFRFQTTAVAATLGPGLVLGYGSGHSLVAAAVGGAAGGGCGVLVGILIARRIPMQDCRSPRQLGSIRWSRPALADPSRVGSVEGRVDGLVFGLLAGLVFGFALGFRVGRGVLAALVATLVGGLVGAGLGAAGGSYVKRKSRPEAESSARRRWRPVSRDSIGLGVVFVVLGGAAGWASALGVAWGTVFGVTVWLILRIIFRLAVGATMPSADANSPIDPLTCWRRDRLHGLVLGLIFGLVFGLVSGAVLVGRTGLRPWTGAGLMAWIGTWSVIGLLAGRVYSNTWSVSLTFLELHRRGLAPLRMLRFLEDAHQRGVLRTAGPVYQFRHSRLRDRLAAQCVEPQASPAEAPRWSVGTAPAWRSVDG</sequence>
<organism evidence="2 3">
    <name type="scientific">Micromonospora terminaliae</name>
    <dbReference type="NCBI Taxonomy" id="1914461"/>
    <lineage>
        <taxon>Bacteria</taxon>
        <taxon>Bacillati</taxon>
        <taxon>Actinomycetota</taxon>
        <taxon>Actinomycetes</taxon>
        <taxon>Micromonosporales</taxon>
        <taxon>Micromonosporaceae</taxon>
        <taxon>Micromonospora</taxon>
    </lineage>
</organism>
<feature type="transmembrane region" description="Helical" evidence="1">
    <location>
        <begin position="584"/>
        <end position="602"/>
    </location>
</feature>
<feature type="transmembrane region" description="Helical" evidence="1">
    <location>
        <begin position="40"/>
        <end position="61"/>
    </location>
</feature>